<reference evidence="2 3" key="1">
    <citation type="submission" date="2019-08" db="EMBL/GenBank/DDBJ databases">
        <authorList>
            <person name="Vazquez-Campos X."/>
        </authorList>
    </citation>
    <scope>NUCLEOTIDE SEQUENCE [LARGE SCALE GENOMIC DNA]</scope>
    <source>
        <strain evidence="2">LFW-283_2</strain>
    </source>
</reference>
<gene>
    <name evidence="2" type="ORF">LFW2832_00723</name>
</gene>
<feature type="transmembrane region" description="Helical" evidence="1">
    <location>
        <begin position="53"/>
        <end position="73"/>
    </location>
</feature>
<keyword evidence="1" id="KW-0472">Membrane</keyword>
<feature type="transmembrane region" description="Helical" evidence="1">
    <location>
        <begin position="151"/>
        <end position="171"/>
    </location>
</feature>
<evidence type="ECO:0000313" key="2">
    <source>
        <dbReference type="EMBL" id="VVC04088.1"/>
    </source>
</evidence>
<proteinExistence type="predicted"/>
<accession>A0A5E4LSG6</accession>
<evidence type="ECO:0000256" key="1">
    <source>
        <dbReference type="SAM" id="Phobius"/>
    </source>
</evidence>
<keyword evidence="1" id="KW-0812">Transmembrane</keyword>
<feature type="transmembrane region" description="Helical" evidence="1">
    <location>
        <begin position="102"/>
        <end position="120"/>
    </location>
</feature>
<feature type="transmembrane region" description="Helical" evidence="1">
    <location>
        <begin position="191"/>
        <end position="210"/>
    </location>
</feature>
<dbReference type="EMBL" id="CABMJJ010000009">
    <property type="protein sequence ID" value="VVC04088.1"/>
    <property type="molecule type" value="Genomic_DNA"/>
</dbReference>
<protein>
    <submittedName>
        <fullName evidence="2">Uncharacterized protein</fullName>
    </submittedName>
</protein>
<organism evidence="2 3">
    <name type="scientific">Candidatus Bilamarchaeum dharawalense</name>
    <dbReference type="NCBI Taxonomy" id="2885759"/>
    <lineage>
        <taxon>Archaea</taxon>
        <taxon>Candidatus Micrarchaeota</taxon>
        <taxon>Candidatus Micrarchaeia</taxon>
        <taxon>Candidatus Anstonellales</taxon>
        <taxon>Candidatus Bilamarchaeaceae</taxon>
        <taxon>Candidatus Bilamarchaeum</taxon>
    </lineage>
</organism>
<sequence length="231" mass="25422">MANIISVRGLVFLTLFTLLALAGMQITFSQLVGSSNQSLTFFQFLGPMAGGFLGMFGAVAVLGAQILNVILFTHKIDLLTVARFLPMMFGAYYFSRNTKRGFDDRLGIIIPLLAMAIFWMDPVGQQAWYYALFWTIPLLVKFLPDNLFLRSLGATFTAHAIGGAIWILAAIPMTPEAWTALLPVTATERLLFAAGIAVSYVFFTNVLSAVDKATDAGKYLNIEKKYVLLKN</sequence>
<name>A0A5E4LSG6_9ARCH</name>
<keyword evidence="1" id="KW-1133">Transmembrane helix</keyword>
<dbReference type="Proteomes" id="UP000789941">
    <property type="component" value="Unassembled WGS sequence"/>
</dbReference>
<comment type="caution">
    <text evidence="2">The sequence shown here is derived from an EMBL/GenBank/DDBJ whole genome shotgun (WGS) entry which is preliminary data.</text>
</comment>
<evidence type="ECO:0000313" key="3">
    <source>
        <dbReference type="Proteomes" id="UP000789941"/>
    </source>
</evidence>
<feature type="transmembrane region" description="Helical" evidence="1">
    <location>
        <begin position="126"/>
        <end position="144"/>
    </location>
</feature>
<dbReference type="AlphaFoldDB" id="A0A5E4LSG6"/>